<evidence type="ECO:0000256" key="5">
    <source>
        <dbReference type="ARBA" id="ARBA00023136"/>
    </source>
</evidence>
<evidence type="ECO:0000313" key="7">
    <source>
        <dbReference type="Proteomes" id="UP000799772"/>
    </source>
</evidence>
<dbReference type="PANTHER" id="PTHR28144">
    <property type="entry name" value="ER MEMBRANE PROTEIN COMPLEX SUBUNIT 5"/>
    <property type="match status" value="1"/>
</dbReference>
<evidence type="ECO:0000256" key="1">
    <source>
        <dbReference type="ARBA" id="ARBA00004127"/>
    </source>
</evidence>
<name>A0A9P4I818_9PEZI</name>
<dbReference type="EMBL" id="ML978134">
    <property type="protein sequence ID" value="KAF2094583.1"/>
    <property type="molecule type" value="Genomic_DNA"/>
</dbReference>
<keyword evidence="4" id="KW-1133">Transmembrane helix</keyword>
<evidence type="ECO:0000256" key="3">
    <source>
        <dbReference type="ARBA" id="ARBA00022692"/>
    </source>
</evidence>
<evidence type="ECO:0000313" key="6">
    <source>
        <dbReference type="EMBL" id="KAF2094583.1"/>
    </source>
</evidence>
<dbReference type="GO" id="GO:0034975">
    <property type="term" value="P:protein folding in endoplasmic reticulum"/>
    <property type="evidence" value="ECO:0007669"/>
    <property type="project" value="TreeGrafter"/>
</dbReference>
<keyword evidence="7" id="KW-1185">Reference proteome</keyword>
<dbReference type="Proteomes" id="UP000799772">
    <property type="component" value="Unassembled WGS sequence"/>
</dbReference>
<comment type="caution">
    <text evidence="6">The sequence shown here is derived from an EMBL/GenBank/DDBJ whole genome shotgun (WGS) entry which is preliminary data.</text>
</comment>
<gene>
    <name evidence="6" type="ORF">NA57DRAFT_80384</name>
</gene>
<sequence length="142" mass="15340">MGLLSNSLNLTGVIFLTHAVYSAYEHSLLTSSSSSSSSSGEITSLPLDITIETLLSLLVLCTGIVIGAPSLRPIQWAVWASSVEKEDHVSLEQRRALVEEKVRAGGTVGNPFAVLDQRNGFLDIRAKRREFADWVREGGAAK</sequence>
<evidence type="ECO:0008006" key="8">
    <source>
        <dbReference type="Google" id="ProtNLM"/>
    </source>
</evidence>
<protein>
    <recommendedName>
        <fullName evidence="8">Magnesium transporter</fullName>
    </recommendedName>
</protein>
<keyword evidence="3" id="KW-0812">Transmembrane</keyword>
<dbReference type="GO" id="GO:0072546">
    <property type="term" value="C:EMC complex"/>
    <property type="evidence" value="ECO:0007669"/>
    <property type="project" value="TreeGrafter"/>
</dbReference>
<dbReference type="InterPro" id="IPR053279">
    <property type="entry name" value="EMC_subunit"/>
</dbReference>
<accession>A0A9P4I818</accession>
<evidence type="ECO:0000256" key="4">
    <source>
        <dbReference type="ARBA" id="ARBA00022989"/>
    </source>
</evidence>
<dbReference type="PANTHER" id="PTHR28144:SF1">
    <property type="entry name" value="ER MEMBRANE PROTEIN COMPLEX SUBUNIT 5"/>
    <property type="match status" value="1"/>
</dbReference>
<dbReference type="InterPro" id="IPR018937">
    <property type="entry name" value="MMgT"/>
</dbReference>
<proteinExistence type="inferred from homology"/>
<organism evidence="6 7">
    <name type="scientific">Rhizodiscina lignyota</name>
    <dbReference type="NCBI Taxonomy" id="1504668"/>
    <lineage>
        <taxon>Eukaryota</taxon>
        <taxon>Fungi</taxon>
        <taxon>Dikarya</taxon>
        <taxon>Ascomycota</taxon>
        <taxon>Pezizomycotina</taxon>
        <taxon>Dothideomycetes</taxon>
        <taxon>Pleosporomycetidae</taxon>
        <taxon>Aulographales</taxon>
        <taxon>Rhizodiscinaceae</taxon>
        <taxon>Rhizodiscina</taxon>
    </lineage>
</organism>
<dbReference type="AlphaFoldDB" id="A0A9P4I818"/>
<dbReference type="OrthoDB" id="44756at2759"/>
<comment type="subcellular location">
    <subcellularLocation>
        <location evidence="1">Endomembrane system</location>
        <topology evidence="1">Multi-pass membrane protein</topology>
    </subcellularLocation>
</comment>
<comment type="similarity">
    <text evidence="2">Belongs to the membrane magnesium transporter (TC 1.A.67) family.</text>
</comment>
<dbReference type="Pfam" id="PF10270">
    <property type="entry name" value="MMgT"/>
    <property type="match status" value="1"/>
</dbReference>
<keyword evidence="5" id="KW-0472">Membrane</keyword>
<reference evidence="6" key="1">
    <citation type="journal article" date="2020" name="Stud. Mycol.">
        <title>101 Dothideomycetes genomes: a test case for predicting lifestyles and emergence of pathogens.</title>
        <authorList>
            <person name="Haridas S."/>
            <person name="Albert R."/>
            <person name="Binder M."/>
            <person name="Bloem J."/>
            <person name="Labutti K."/>
            <person name="Salamov A."/>
            <person name="Andreopoulos B."/>
            <person name="Baker S."/>
            <person name="Barry K."/>
            <person name="Bills G."/>
            <person name="Bluhm B."/>
            <person name="Cannon C."/>
            <person name="Castanera R."/>
            <person name="Culley D."/>
            <person name="Daum C."/>
            <person name="Ezra D."/>
            <person name="Gonzalez J."/>
            <person name="Henrissat B."/>
            <person name="Kuo A."/>
            <person name="Liang C."/>
            <person name="Lipzen A."/>
            <person name="Lutzoni F."/>
            <person name="Magnuson J."/>
            <person name="Mondo S."/>
            <person name="Nolan M."/>
            <person name="Ohm R."/>
            <person name="Pangilinan J."/>
            <person name="Park H.-J."/>
            <person name="Ramirez L."/>
            <person name="Alfaro M."/>
            <person name="Sun H."/>
            <person name="Tritt A."/>
            <person name="Yoshinaga Y."/>
            <person name="Zwiers L.-H."/>
            <person name="Turgeon B."/>
            <person name="Goodwin S."/>
            <person name="Spatafora J."/>
            <person name="Crous P."/>
            <person name="Grigoriev I."/>
        </authorList>
    </citation>
    <scope>NUCLEOTIDE SEQUENCE</scope>
    <source>
        <strain evidence="6">CBS 133067</strain>
    </source>
</reference>
<evidence type="ECO:0000256" key="2">
    <source>
        <dbReference type="ARBA" id="ARBA00006109"/>
    </source>
</evidence>